<evidence type="ECO:0000313" key="5">
    <source>
        <dbReference type="Proteomes" id="UP000434957"/>
    </source>
</evidence>
<sequence>MNETSAGCWTCKSIYLISLWACQLRSSCTKLACWQPNSSPKSTTAMKRPACSANLHAFSCSQLARR</sequence>
<feature type="signal peptide" evidence="1">
    <location>
        <begin position="1"/>
        <end position="21"/>
    </location>
</feature>
<gene>
    <name evidence="2" type="ORF">PR001_g20758</name>
    <name evidence="3" type="ORF">PR003_g21922</name>
</gene>
<accession>A0A6A4DA14</accession>
<comment type="caution">
    <text evidence="3">The sequence shown here is derived from an EMBL/GenBank/DDBJ whole genome shotgun (WGS) entry which is preliminary data.</text>
</comment>
<reference evidence="3 5" key="1">
    <citation type="submission" date="2018-08" db="EMBL/GenBank/DDBJ databases">
        <title>Genomic investigation of the strawberry pathogen Phytophthora fragariae indicates pathogenicity is determined by transcriptional variation in three key races.</title>
        <authorList>
            <person name="Adams T.M."/>
            <person name="Armitage A.D."/>
            <person name="Sobczyk M.K."/>
            <person name="Bates H.J."/>
            <person name="Dunwell J.M."/>
            <person name="Nellist C.F."/>
            <person name="Harrison R.J."/>
        </authorList>
    </citation>
    <scope>NUCLEOTIDE SEQUENCE [LARGE SCALE GENOMIC DNA]</scope>
    <source>
        <strain evidence="2 4">SCRP249</strain>
        <strain evidence="3 5">SCRP333</strain>
    </source>
</reference>
<feature type="chain" id="PRO_5036167339" evidence="1">
    <location>
        <begin position="22"/>
        <end position="66"/>
    </location>
</feature>
<evidence type="ECO:0000256" key="1">
    <source>
        <dbReference type="SAM" id="SignalP"/>
    </source>
</evidence>
<evidence type="ECO:0000313" key="3">
    <source>
        <dbReference type="EMBL" id="KAE9303783.1"/>
    </source>
</evidence>
<name>A0A6A4DA14_9STRA</name>
<evidence type="ECO:0000313" key="4">
    <source>
        <dbReference type="Proteomes" id="UP000429607"/>
    </source>
</evidence>
<dbReference type="EMBL" id="QXFT01002109">
    <property type="protein sequence ID" value="KAE9303783.1"/>
    <property type="molecule type" value="Genomic_DNA"/>
</dbReference>
<dbReference type="AlphaFoldDB" id="A0A6A4DA14"/>
<keyword evidence="5" id="KW-1185">Reference proteome</keyword>
<organism evidence="3 5">
    <name type="scientific">Phytophthora rubi</name>
    <dbReference type="NCBI Taxonomy" id="129364"/>
    <lineage>
        <taxon>Eukaryota</taxon>
        <taxon>Sar</taxon>
        <taxon>Stramenopiles</taxon>
        <taxon>Oomycota</taxon>
        <taxon>Peronosporomycetes</taxon>
        <taxon>Peronosporales</taxon>
        <taxon>Peronosporaceae</taxon>
        <taxon>Phytophthora</taxon>
    </lineage>
</organism>
<protein>
    <submittedName>
        <fullName evidence="3">Uncharacterized protein</fullName>
    </submittedName>
</protein>
<dbReference type="EMBL" id="QXFV01002084">
    <property type="protein sequence ID" value="KAE8993116.1"/>
    <property type="molecule type" value="Genomic_DNA"/>
</dbReference>
<dbReference type="Proteomes" id="UP000434957">
    <property type="component" value="Unassembled WGS sequence"/>
</dbReference>
<evidence type="ECO:0000313" key="2">
    <source>
        <dbReference type="EMBL" id="KAE8993116.1"/>
    </source>
</evidence>
<dbReference type="Proteomes" id="UP000429607">
    <property type="component" value="Unassembled WGS sequence"/>
</dbReference>
<keyword evidence="1" id="KW-0732">Signal</keyword>
<proteinExistence type="predicted"/>